<dbReference type="EMBL" id="SNRW01001047">
    <property type="protein sequence ID" value="KAA6398041.1"/>
    <property type="molecule type" value="Genomic_DNA"/>
</dbReference>
<accession>A0A5J4WSY8</accession>
<reference evidence="1 2" key="1">
    <citation type="submission" date="2019-03" db="EMBL/GenBank/DDBJ databases">
        <title>Single cell metagenomics reveals metabolic interactions within the superorganism composed of flagellate Streblomastix strix and complex community of Bacteroidetes bacteria on its surface.</title>
        <authorList>
            <person name="Treitli S.C."/>
            <person name="Kolisko M."/>
            <person name="Husnik F."/>
            <person name="Keeling P."/>
            <person name="Hampl V."/>
        </authorList>
    </citation>
    <scope>NUCLEOTIDE SEQUENCE [LARGE SCALE GENOMIC DNA]</scope>
    <source>
        <strain evidence="1">ST1C</strain>
    </source>
</reference>
<dbReference type="Proteomes" id="UP000324800">
    <property type="component" value="Unassembled WGS sequence"/>
</dbReference>
<dbReference type="AlphaFoldDB" id="A0A5J4WSY8"/>
<evidence type="ECO:0000313" key="2">
    <source>
        <dbReference type="Proteomes" id="UP000324800"/>
    </source>
</evidence>
<organism evidence="1 2">
    <name type="scientific">Streblomastix strix</name>
    <dbReference type="NCBI Taxonomy" id="222440"/>
    <lineage>
        <taxon>Eukaryota</taxon>
        <taxon>Metamonada</taxon>
        <taxon>Preaxostyla</taxon>
        <taxon>Oxymonadida</taxon>
        <taxon>Streblomastigidae</taxon>
        <taxon>Streblomastix</taxon>
    </lineage>
</organism>
<sequence length="92" mass="10394">MLGGILKMGRQRQIRICGICTNNTWYAPGKRPQIFTGSSNGREEKEDSIPIAQNTCSNVLSKTKDQQPQVNDSFITFSEKKLREYLTQGEVL</sequence>
<name>A0A5J4WSY8_9EUKA</name>
<protein>
    <submittedName>
        <fullName evidence="1">Uncharacterized protein</fullName>
    </submittedName>
</protein>
<evidence type="ECO:0000313" key="1">
    <source>
        <dbReference type="EMBL" id="KAA6398041.1"/>
    </source>
</evidence>
<proteinExistence type="predicted"/>
<comment type="caution">
    <text evidence="1">The sequence shown here is derived from an EMBL/GenBank/DDBJ whole genome shotgun (WGS) entry which is preliminary data.</text>
</comment>
<gene>
    <name evidence="1" type="ORF">EZS28_006438</name>
</gene>